<dbReference type="EMBL" id="PNBA02000022">
    <property type="protein sequence ID" value="KAG6385351.1"/>
    <property type="molecule type" value="Genomic_DNA"/>
</dbReference>
<keyword evidence="2" id="KW-1185">Reference proteome</keyword>
<reference evidence="1" key="1">
    <citation type="submission" date="2018-01" db="EMBL/GenBank/DDBJ databases">
        <authorList>
            <person name="Mao J.F."/>
        </authorList>
    </citation>
    <scope>NUCLEOTIDE SEQUENCE</scope>
    <source>
        <strain evidence="1">Huo1</strain>
        <tissue evidence="1">Leaf</tissue>
    </source>
</reference>
<name>A0A8X8W041_SALSN</name>
<dbReference type="AlphaFoldDB" id="A0A8X8W041"/>
<proteinExistence type="predicted"/>
<reference evidence="1" key="2">
    <citation type="submission" date="2020-08" db="EMBL/GenBank/DDBJ databases">
        <title>Plant Genome Project.</title>
        <authorList>
            <person name="Zhang R.-G."/>
        </authorList>
    </citation>
    <scope>NUCLEOTIDE SEQUENCE</scope>
    <source>
        <strain evidence="1">Huo1</strain>
        <tissue evidence="1">Leaf</tissue>
    </source>
</reference>
<evidence type="ECO:0000313" key="1">
    <source>
        <dbReference type="EMBL" id="KAG6385351.1"/>
    </source>
</evidence>
<protein>
    <submittedName>
        <fullName evidence="1">Uncharacterized protein</fullName>
    </submittedName>
</protein>
<organism evidence="1">
    <name type="scientific">Salvia splendens</name>
    <name type="common">Scarlet sage</name>
    <dbReference type="NCBI Taxonomy" id="180675"/>
    <lineage>
        <taxon>Eukaryota</taxon>
        <taxon>Viridiplantae</taxon>
        <taxon>Streptophyta</taxon>
        <taxon>Embryophyta</taxon>
        <taxon>Tracheophyta</taxon>
        <taxon>Spermatophyta</taxon>
        <taxon>Magnoliopsida</taxon>
        <taxon>eudicotyledons</taxon>
        <taxon>Gunneridae</taxon>
        <taxon>Pentapetalae</taxon>
        <taxon>asterids</taxon>
        <taxon>lamiids</taxon>
        <taxon>Lamiales</taxon>
        <taxon>Lamiaceae</taxon>
        <taxon>Nepetoideae</taxon>
        <taxon>Mentheae</taxon>
        <taxon>Salviinae</taxon>
        <taxon>Salvia</taxon>
        <taxon>Salvia subgen. Calosphace</taxon>
        <taxon>core Calosphace</taxon>
    </lineage>
</organism>
<sequence>MSSILLNQFDELKEEVAVEQRLKVVCVDAERPSPALDKLTEAEARKKPSEDTAPKFIGEGLVVDDVLYHFILQKERRERYLARRQDRSFFSIDLFKIRDM</sequence>
<evidence type="ECO:0000313" key="2">
    <source>
        <dbReference type="Proteomes" id="UP000298416"/>
    </source>
</evidence>
<accession>A0A8X8W041</accession>
<gene>
    <name evidence="1" type="ORF">SASPL_154184</name>
</gene>
<comment type="caution">
    <text evidence="1">The sequence shown here is derived from an EMBL/GenBank/DDBJ whole genome shotgun (WGS) entry which is preliminary data.</text>
</comment>
<dbReference type="Proteomes" id="UP000298416">
    <property type="component" value="Unassembled WGS sequence"/>
</dbReference>